<feature type="transmembrane region" description="Helical" evidence="1">
    <location>
        <begin position="83"/>
        <end position="103"/>
    </location>
</feature>
<gene>
    <name evidence="2" type="ORF">T190607A01A_10570</name>
</gene>
<keyword evidence="1" id="KW-0812">Transmembrane</keyword>
<sequence>MINSNSPYKYSEHQILSTLVGIVYLWFGFLKIFPQLSPAEEIAYQVIDWLTFGLLPKQLAIYILGIGEIGIGIALLFYAKRNIVIKITLAHMFCTFLPLFIFPGESFAYFPYAFSLLGQYIFKNIIIVGILIILLRANTHHQKALN</sequence>
<accession>A0ABM9NSW6</accession>
<organism evidence="2 3">
    <name type="scientific">Tenacibaculum platacis</name>
    <dbReference type="NCBI Taxonomy" id="3137852"/>
    <lineage>
        <taxon>Bacteria</taxon>
        <taxon>Pseudomonadati</taxon>
        <taxon>Bacteroidota</taxon>
        <taxon>Flavobacteriia</taxon>
        <taxon>Flavobacteriales</taxon>
        <taxon>Flavobacteriaceae</taxon>
        <taxon>Tenacibaculum</taxon>
    </lineage>
</organism>
<feature type="transmembrane region" description="Helical" evidence="1">
    <location>
        <begin position="15"/>
        <end position="33"/>
    </location>
</feature>
<dbReference type="Proteomes" id="UP001497416">
    <property type="component" value="Unassembled WGS sequence"/>
</dbReference>
<comment type="caution">
    <text evidence="2">The sequence shown here is derived from an EMBL/GenBank/DDBJ whole genome shotgun (WGS) entry which is preliminary data.</text>
</comment>
<dbReference type="EMBL" id="CAXIXY010000003">
    <property type="protein sequence ID" value="CAL2077680.1"/>
    <property type="molecule type" value="Genomic_DNA"/>
</dbReference>
<feature type="transmembrane region" description="Helical" evidence="1">
    <location>
        <begin position="59"/>
        <end position="78"/>
    </location>
</feature>
<evidence type="ECO:0008006" key="4">
    <source>
        <dbReference type="Google" id="ProtNLM"/>
    </source>
</evidence>
<feature type="transmembrane region" description="Helical" evidence="1">
    <location>
        <begin position="109"/>
        <end position="135"/>
    </location>
</feature>
<proteinExistence type="predicted"/>
<evidence type="ECO:0000313" key="3">
    <source>
        <dbReference type="Proteomes" id="UP001497416"/>
    </source>
</evidence>
<keyword evidence="3" id="KW-1185">Reference proteome</keyword>
<evidence type="ECO:0000313" key="2">
    <source>
        <dbReference type="EMBL" id="CAL2077680.1"/>
    </source>
</evidence>
<keyword evidence="1" id="KW-1133">Transmembrane helix</keyword>
<keyword evidence="1" id="KW-0472">Membrane</keyword>
<name>A0ABM9NSW6_9FLAO</name>
<protein>
    <recommendedName>
        <fullName evidence="4">Doxx family protein</fullName>
    </recommendedName>
</protein>
<reference evidence="2 3" key="1">
    <citation type="submission" date="2024-05" db="EMBL/GenBank/DDBJ databases">
        <authorList>
            <person name="Duchaud E."/>
        </authorList>
    </citation>
    <scope>NUCLEOTIDE SEQUENCE [LARGE SCALE GENOMIC DNA]</scope>
    <source>
        <strain evidence="2">Ena-SAMPLE-TAB-13-05-2024-13:56:06:370-140302</strain>
    </source>
</reference>
<evidence type="ECO:0000256" key="1">
    <source>
        <dbReference type="SAM" id="Phobius"/>
    </source>
</evidence>
<dbReference type="RefSeq" id="WP_348710188.1">
    <property type="nucleotide sequence ID" value="NZ_CAXIXW010000011.1"/>
</dbReference>